<dbReference type="Proteomes" id="UP000198992">
    <property type="component" value="Unassembled WGS sequence"/>
</dbReference>
<evidence type="ECO:0000313" key="3">
    <source>
        <dbReference type="EMBL" id="SEE51034.1"/>
    </source>
</evidence>
<dbReference type="InterPro" id="IPR036465">
    <property type="entry name" value="vWFA_dom_sf"/>
</dbReference>
<dbReference type="EMBL" id="FNTH01000001">
    <property type="protein sequence ID" value="SEE51034.1"/>
    <property type="molecule type" value="Genomic_DNA"/>
</dbReference>
<keyword evidence="1" id="KW-1133">Transmembrane helix</keyword>
<dbReference type="SMART" id="SM00327">
    <property type="entry name" value="VWA"/>
    <property type="match status" value="1"/>
</dbReference>
<dbReference type="SUPFAM" id="SSF53300">
    <property type="entry name" value="vWA-like"/>
    <property type="match status" value="1"/>
</dbReference>
<protein>
    <submittedName>
        <fullName evidence="3">Putative Flp pilus-assembly TadE/G-like</fullName>
    </submittedName>
</protein>
<proteinExistence type="predicted"/>
<reference evidence="3 4" key="1">
    <citation type="submission" date="2016-10" db="EMBL/GenBank/DDBJ databases">
        <authorList>
            <person name="de Groot N.N."/>
        </authorList>
    </citation>
    <scope>NUCLEOTIDE SEQUENCE [LARGE SCALE GENOMIC DNA]</scope>
    <source>
        <strain evidence="3 4">MT12</strain>
    </source>
</reference>
<dbReference type="CDD" id="cd00198">
    <property type="entry name" value="vWFA"/>
    <property type="match status" value="1"/>
</dbReference>
<dbReference type="AlphaFoldDB" id="A0A1H5JF05"/>
<dbReference type="Gene3D" id="3.40.50.410">
    <property type="entry name" value="von Willebrand factor, type A domain"/>
    <property type="match status" value="1"/>
</dbReference>
<dbReference type="PROSITE" id="PS50234">
    <property type="entry name" value="VWFA"/>
    <property type="match status" value="1"/>
</dbReference>
<keyword evidence="1" id="KW-0472">Membrane</keyword>
<evidence type="ECO:0000256" key="1">
    <source>
        <dbReference type="SAM" id="Phobius"/>
    </source>
</evidence>
<dbReference type="InterPro" id="IPR002035">
    <property type="entry name" value="VWF_A"/>
</dbReference>
<feature type="domain" description="VWFA" evidence="2">
    <location>
        <begin position="166"/>
        <end position="379"/>
    </location>
</feature>
<dbReference type="OrthoDB" id="7522752at2"/>
<name>A0A1H5JF05_9BRAD</name>
<evidence type="ECO:0000313" key="4">
    <source>
        <dbReference type="Proteomes" id="UP000198992"/>
    </source>
</evidence>
<accession>A0A1H5JF05</accession>
<gene>
    <name evidence="3" type="ORF">SAMN05444164_8400</name>
</gene>
<organism evidence="3 4">
    <name type="scientific">Bradyrhizobium erythrophlei</name>
    <dbReference type="NCBI Taxonomy" id="1437360"/>
    <lineage>
        <taxon>Bacteria</taxon>
        <taxon>Pseudomonadati</taxon>
        <taxon>Pseudomonadota</taxon>
        <taxon>Alphaproteobacteria</taxon>
        <taxon>Hyphomicrobiales</taxon>
        <taxon>Nitrobacteraceae</taxon>
        <taxon>Bradyrhizobium</taxon>
    </lineage>
</organism>
<keyword evidence="1" id="KW-0812">Transmembrane</keyword>
<feature type="transmembrane region" description="Helical" evidence="1">
    <location>
        <begin position="21"/>
        <end position="42"/>
    </location>
</feature>
<evidence type="ECO:0000259" key="2">
    <source>
        <dbReference type="PROSITE" id="PS50234"/>
    </source>
</evidence>
<sequence length="460" mass="47180">MYRWTGTIARKLSKTLHDRSGVAGVVFAVSATALIGMSGFAVDVGIVLSARQALQANTNAAVLSGAYQWSKTGGTESAALNTAQNWNVAHPVSNVSGITSTASAVCVSPSQTSGLPTCGNGVNNTVVLKQTGTVPTYFIKLLGFTSWTVSASAAAAKAGNPTKPLNVMFVLDTTQSMATTSDNTGCKIPGKSNPTRLNCALYGVQLVLKQLDPQYAQVGLMVFPGMSKTWTPCGSPSVTKYGATGITYQVIHNALDTNFATAPGKLNDTSSFIKTVGDGTSVTGCLQAPGGEGTFYGQVMSAAQAALQSQGSSTRQNVIILLSDGEANASSGMDSTYAATACSPTSVCSRHIAQQCNQAVVAAQNATTSGTWVYAIAYGAGGAGTGCPTYGSGSSAVYDSPNGKNASVWTPCTALQKIASDQARFYSTSSSCSSTNAYTDVATAFQQVGSTLTQPRLVIY</sequence>
<dbReference type="RefSeq" id="WP_092125456.1">
    <property type="nucleotide sequence ID" value="NZ_FNTH01000001.1"/>
</dbReference>